<feature type="compositionally biased region" description="Basic residues" evidence="1">
    <location>
        <begin position="87"/>
        <end position="96"/>
    </location>
</feature>
<feature type="compositionally biased region" description="Basic and acidic residues" evidence="1">
    <location>
        <begin position="77"/>
        <end position="86"/>
    </location>
</feature>
<evidence type="ECO:0000256" key="1">
    <source>
        <dbReference type="SAM" id="MobiDB-lite"/>
    </source>
</evidence>
<evidence type="ECO:0000313" key="2">
    <source>
        <dbReference type="EMBL" id="GBG93173.1"/>
    </source>
</evidence>
<accession>A0A388MF77</accession>
<keyword evidence="3" id="KW-1185">Reference proteome</keyword>
<dbReference type="Gramene" id="GBG93173">
    <property type="protein sequence ID" value="GBG93173"/>
    <property type="gene ID" value="CBR_g59874"/>
</dbReference>
<dbReference type="AlphaFoldDB" id="A0A388MF77"/>
<comment type="caution">
    <text evidence="2">The sequence shown here is derived from an EMBL/GenBank/DDBJ whole genome shotgun (WGS) entry which is preliminary data.</text>
</comment>
<dbReference type="Proteomes" id="UP000265515">
    <property type="component" value="Unassembled WGS sequence"/>
</dbReference>
<dbReference type="EMBL" id="BFEA01001277">
    <property type="protein sequence ID" value="GBG93173.1"/>
    <property type="molecule type" value="Genomic_DNA"/>
</dbReference>
<name>A0A388MF77_CHABU</name>
<feature type="region of interest" description="Disordered" evidence="1">
    <location>
        <begin position="58"/>
        <end position="102"/>
    </location>
</feature>
<evidence type="ECO:0000313" key="3">
    <source>
        <dbReference type="Proteomes" id="UP000265515"/>
    </source>
</evidence>
<gene>
    <name evidence="2" type="ORF">CBR_g59874</name>
</gene>
<reference evidence="2 3" key="1">
    <citation type="journal article" date="2018" name="Cell">
        <title>The Chara Genome: Secondary Complexity and Implications for Plant Terrestrialization.</title>
        <authorList>
            <person name="Nishiyama T."/>
            <person name="Sakayama H."/>
            <person name="Vries J.D."/>
            <person name="Buschmann H."/>
            <person name="Saint-Marcoux D."/>
            <person name="Ullrich K.K."/>
            <person name="Haas F.B."/>
            <person name="Vanderstraeten L."/>
            <person name="Becker D."/>
            <person name="Lang D."/>
            <person name="Vosolsobe S."/>
            <person name="Rombauts S."/>
            <person name="Wilhelmsson P.K.I."/>
            <person name="Janitza P."/>
            <person name="Kern R."/>
            <person name="Heyl A."/>
            <person name="Rumpler F."/>
            <person name="Villalobos L.I.A.C."/>
            <person name="Clay J.M."/>
            <person name="Skokan R."/>
            <person name="Toyoda A."/>
            <person name="Suzuki Y."/>
            <person name="Kagoshima H."/>
            <person name="Schijlen E."/>
            <person name="Tajeshwar N."/>
            <person name="Catarino B."/>
            <person name="Hetherington A.J."/>
            <person name="Saltykova A."/>
            <person name="Bonnot C."/>
            <person name="Breuninger H."/>
            <person name="Symeonidi A."/>
            <person name="Radhakrishnan G.V."/>
            <person name="Van Nieuwerburgh F."/>
            <person name="Deforce D."/>
            <person name="Chang C."/>
            <person name="Karol K.G."/>
            <person name="Hedrich R."/>
            <person name="Ulvskov P."/>
            <person name="Glockner G."/>
            <person name="Delwiche C.F."/>
            <person name="Petrasek J."/>
            <person name="Van de Peer Y."/>
            <person name="Friml J."/>
            <person name="Beilby M."/>
            <person name="Dolan L."/>
            <person name="Kohara Y."/>
            <person name="Sugano S."/>
            <person name="Fujiyama A."/>
            <person name="Delaux P.-M."/>
            <person name="Quint M."/>
            <person name="TheiBen G."/>
            <person name="Hagemann M."/>
            <person name="Harholt J."/>
            <person name="Dunand C."/>
            <person name="Zachgo S."/>
            <person name="Langdale J."/>
            <person name="Maumus F."/>
            <person name="Straeten D.V.D."/>
            <person name="Gould S.B."/>
            <person name="Rensing S.A."/>
        </authorList>
    </citation>
    <scope>NUCLEOTIDE SEQUENCE [LARGE SCALE GENOMIC DNA]</scope>
    <source>
        <strain evidence="2 3">S276</strain>
    </source>
</reference>
<proteinExistence type="predicted"/>
<protein>
    <submittedName>
        <fullName evidence="2">Uncharacterized protein</fullName>
    </submittedName>
</protein>
<sequence>MLGGARYPSIFMEQDWSPGSSASDLHERTRGVGLLSDIFTLWEQAKIKDVKMKEGVGGKQARSLEVAESTAASSEVGKGKKGEAGKGKRGGRPGKRNTKDVSQERLALRALNPLMYVSEKNEIVSEPTDMPYKPLLGMAGLDDALVIPVLTELESGVLSLDEMNNNWETAKEEFPVHTQEAMLLQYNGLYETNVKETPIAMQLYIAKALNYRDKLRLSQQEEQTSATQDPEGLLTNWTAFKGEGYKGTVKVEHYDMLQLPEKVHDRLLFTLCIMDFPCGYNAEGSMDDGEPFNKPQIEGSIASFKKITCAPYWVIAGFCSSDMLTDVKSAFSSACNCEVEVGIWVAPNVSTSAGLKLTNCWQHCVLGFHSESGCRELIQF</sequence>
<organism evidence="2 3">
    <name type="scientific">Chara braunii</name>
    <name type="common">Braun's stonewort</name>
    <dbReference type="NCBI Taxonomy" id="69332"/>
    <lineage>
        <taxon>Eukaryota</taxon>
        <taxon>Viridiplantae</taxon>
        <taxon>Streptophyta</taxon>
        <taxon>Charophyceae</taxon>
        <taxon>Charales</taxon>
        <taxon>Characeae</taxon>
        <taxon>Chara</taxon>
    </lineage>
</organism>